<dbReference type="STRING" id="6689.A0A3R7SZP9"/>
<dbReference type="EMBL" id="QCYY01000707">
    <property type="protein sequence ID" value="ROT83270.1"/>
    <property type="molecule type" value="Genomic_DNA"/>
</dbReference>
<evidence type="ECO:0000256" key="1">
    <source>
        <dbReference type="SAM" id="SignalP"/>
    </source>
</evidence>
<dbReference type="AlphaFoldDB" id="A0A3R7SZP9"/>
<keyword evidence="4" id="KW-1185">Reference proteome</keyword>
<feature type="signal peptide" evidence="1">
    <location>
        <begin position="1"/>
        <end position="20"/>
    </location>
</feature>
<dbReference type="PANTHER" id="PTHR21113:SF4">
    <property type="entry name" value="CHITIN-BINDING TYPE-4 DOMAIN-CONTAINING PROTEIN"/>
    <property type="match status" value="1"/>
</dbReference>
<gene>
    <name evidence="3" type="ORF">C7M84_023553</name>
</gene>
<evidence type="ECO:0000259" key="2">
    <source>
        <dbReference type="Pfam" id="PF03067"/>
    </source>
</evidence>
<name>A0A3R7SZP9_PENVA</name>
<proteinExistence type="predicted"/>
<dbReference type="InterPro" id="IPR004302">
    <property type="entry name" value="Cellulose/chitin-bd_N"/>
</dbReference>
<keyword evidence="1" id="KW-0732">Signal</keyword>
<reference evidence="3 4" key="2">
    <citation type="submission" date="2019-01" db="EMBL/GenBank/DDBJ databases">
        <title>The decoding of complex shrimp genome reveals the adaptation for benthos swimmer, frequently molting mechanism and breeding impact on genome.</title>
        <authorList>
            <person name="Sun Y."/>
            <person name="Gao Y."/>
            <person name="Yu Y."/>
        </authorList>
    </citation>
    <scope>NUCLEOTIDE SEQUENCE [LARGE SCALE GENOMIC DNA]</scope>
    <source>
        <tissue evidence="3">Muscle</tissue>
    </source>
</reference>
<evidence type="ECO:0000313" key="4">
    <source>
        <dbReference type="Proteomes" id="UP000283509"/>
    </source>
</evidence>
<reference evidence="3 4" key="1">
    <citation type="submission" date="2018-04" db="EMBL/GenBank/DDBJ databases">
        <authorList>
            <person name="Zhang X."/>
            <person name="Yuan J."/>
            <person name="Li F."/>
            <person name="Xiang J."/>
        </authorList>
    </citation>
    <scope>NUCLEOTIDE SEQUENCE [LARGE SCALE GENOMIC DNA]</scope>
    <source>
        <tissue evidence="3">Muscle</tissue>
    </source>
</reference>
<sequence>MFFVAKFVFLSWAVVGFVHAHGYMSSPAARNSAWRFGFDVAADYNDNELSCGGRGVQHDINGGRCGVCGDDWRLPEPRPHERGGRFGRGVVTADYSEGQVVPVTIRLSANHKGWYEFRLCSNSDAGARDSQRCLDKHLLAMADGSGSRYALDGSIRGEHTVHVQLPRGVSCAHCVLQWTWTVGNSWGVCPDGSGGLGCGPQETFVNCADVRIRPKGFLPGTGLSPKFRKPWPRPS</sequence>
<comment type="caution">
    <text evidence="3">The sequence shown here is derived from an EMBL/GenBank/DDBJ whole genome shotgun (WGS) entry which is preliminary data.</text>
</comment>
<dbReference type="Pfam" id="PF03067">
    <property type="entry name" value="LPMO_10"/>
    <property type="match status" value="1"/>
</dbReference>
<feature type="domain" description="Chitin-binding type-4" evidence="2">
    <location>
        <begin position="21"/>
        <end position="210"/>
    </location>
</feature>
<dbReference type="PANTHER" id="PTHR21113">
    <property type="entry name" value="AGAP001705-PA"/>
    <property type="match status" value="1"/>
</dbReference>
<dbReference type="Proteomes" id="UP000283509">
    <property type="component" value="Unassembled WGS sequence"/>
</dbReference>
<organism evidence="3 4">
    <name type="scientific">Penaeus vannamei</name>
    <name type="common">Whiteleg shrimp</name>
    <name type="synonym">Litopenaeus vannamei</name>
    <dbReference type="NCBI Taxonomy" id="6689"/>
    <lineage>
        <taxon>Eukaryota</taxon>
        <taxon>Metazoa</taxon>
        <taxon>Ecdysozoa</taxon>
        <taxon>Arthropoda</taxon>
        <taxon>Crustacea</taxon>
        <taxon>Multicrustacea</taxon>
        <taxon>Malacostraca</taxon>
        <taxon>Eumalacostraca</taxon>
        <taxon>Eucarida</taxon>
        <taxon>Decapoda</taxon>
        <taxon>Dendrobranchiata</taxon>
        <taxon>Penaeoidea</taxon>
        <taxon>Penaeidae</taxon>
        <taxon>Penaeus</taxon>
    </lineage>
</organism>
<dbReference type="OrthoDB" id="64893at2759"/>
<evidence type="ECO:0000313" key="3">
    <source>
        <dbReference type="EMBL" id="ROT83270.1"/>
    </source>
</evidence>
<feature type="chain" id="PRO_5018524603" description="Chitin-binding type-4 domain-containing protein" evidence="1">
    <location>
        <begin position="21"/>
        <end position="235"/>
    </location>
</feature>
<accession>A0A3R7SZP9</accession>
<protein>
    <recommendedName>
        <fullName evidence="2">Chitin-binding type-4 domain-containing protein</fullName>
    </recommendedName>
</protein>